<evidence type="ECO:0000256" key="1">
    <source>
        <dbReference type="ARBA" id="ARBA00022729"/>
    </source>
</evidence>
<dbReference type="GO" id="GO:0005737">
    <property type="term" value="C:cytoplasm"/>
    <property type="evidence" value="ECO:0007669"/>
    <property type="project" value="TreeGrafter"/>
</dbReference>
<feature type="signal peptide" evidence="4">
    <location>
        <begin position="1"/>
        <end position="20"/>
    </location>
</feature>
<organism evidence="6 7">
    <name type="scientific">Mucilaginibacter myungsuensis</name>
    <dbReference type="NCBI Taxonomy" id="649104"/>
    <lineage>
        <taxon>Bacteria</taxon>
        <taxon>Pseudomonadati</taxon>
        <taxon>Bacteroidota</taxon>
        <taxon>Sphingobacteriia</taxon>
        <taxon>Sphingobacteriales</taxon>
        <taxon>Sphingobacteriaceae</taxon>
        <taxon>Mucilaginibacter</taxon>
    </lineage>
</organism>
<evidence type="ECO:0000256" key="2">
    <source>
        <dbReference type="ARBA" id="ARBA00022737"/>
    </source>
</evidence>
<keyword evidence="3" id="KW-0106">Calcium</keyword>
<dbReference type="Pfam" id="PF13585">
    <property type="entry name" value="CHU_C"/>
    <property type="match status" value="1"/>
</dbReference>
<dbReference type="SUPFAM" id="SSF141072">
    <property type="entry name" value="CalX-like"/>
    <property type="match status" value="1"/>
</dbReference>
<gene>
    <name evidence="6" type="ORF">IRJ16_20455</name>
</gene>
<sequence>MNPFLRALLLCIIMPLFSVAQNNYVRITQIGSSKNSSVNITRMDNAGNAYFVINSTEDIEVRGMTYRKRGTNYSVIAKIAANGSQVWTRAYIVNTGADVVSDLQVDKDQNIYLAGTGDNVMLDNGTTLNPGPFLIKLNKAGDVQWSIGPDADQKDVGTPGLIALDNEGLYWSAGFVKRLRIQSSNISATDPASTIAEAFVARVTPAGEVAGVYHHPMSGALVQVLKTTNTGHAVAVINGDGGPVKLLVGKDGKKISQGSFFRYAGSNSTVWTTPYGYQLFGYDRESTGYYDVRLDDQLNVSSANKVFAMPGSMADRVAEGIGFDTATAFYTRGGFAGQVQDWLVNDKGTPTTLPPEKPNDQGLQTFTRSFMQVVGDTVNMLVRHNDPGQVRYSFYDKTYVDRAAGTDGYFWVKYLYKPTDPCLKLIATVVKNGIEGGQDAVIRVSLPDNCVAAEDLTVGIKLADGFDNAGDFVLPAPVVVKKGMNSTEAIINVTNDNEFESDEHFDVQLTLAPTTASYKIASGATLTFSIADNDNTAANRVFNVTYQPEVREGASGTITVSLLPNIKLGEPLEFIYQSDASPYSATSGADHNPILITLPAGSNSVTYNVNALEDKLIEGDEFISGKIIAKSTTYGQFTSADDNIKINIVDADNTVDNRIIDITSTTTTLREGSSNTFLFKIASPYSVQYPLNINSAKVQWLPFLQQNNTSVQLSQASVTAALTFTYPTDNVIRNDEAIKLGLTAIDPHMGTFRFRWNGQIVDMLNMTAADDDLATAKLIVSPSVLSLREGFSGNVNIQVAGNKIFDADVTIAYNWGGSNIAADKRITDPSVGGITLPKEQNKLIIPVSVSNDKQINANNNYSLNFTATDAAGKAITLDPRSIAVNIIDDDATSLKIPMVFTPNGDGINDRWNIEGLSLDERAQVTVFDRGGGLIYQSTGYGMPWDGTAKGSPLPAGTYYYKINGFSHLHAGSVTIIR</sequence>
<comment type="caution">
    <text evidence="6">The sequence shown here is derived from an EMBL/GenBank/DDBJ whole genome shotgun (WGS) entry which is preliminary data.</text>
</comment>
<proteinExistence type="predicted"/>
<feature type="domain" description="Calx-beta" evidence="5">
    <location>
        <begin position="840"/>
        <end position="890"/>
    </location>
</feature>
<dbReference type="AlphaFoldDB" id="A0A929PYK5"/>
<dbReference type="InterPro" id="IPR038081">
    <property type="entry name" value="CalX-like_sf"/>
</dbReference>
<dbReference type="Pfam" id="PF03160">
    <property type="entry name" value="Calx-beta"/>
    <property type="match status" value="2"/>
</dbReference>
<dbReference type="GO" id="GO:0004930">
    <property type="term" value="F:G protein-coupled receptor activity"/>
    <property type="evidence" value="ECO:0007669"/>
    <property type="project" value="InterPro"/>
</dbReference>
<evidence type="ECO:0000313" key="7">
    <source>
        <dbReference type="Proteomes" id="UP000622475"/>
    </source>
</evidence>
<dbReference type="InterPro" id="IPR026341">
    <property type="entry name" value="T9SS_type_B"/>
</dbReference>
<accession>A0A929PYK5</accession>
<dbReference type="Gene3D" id="2.60.40.2030">
    <property type="match status" value="1"/>
</dbReference>
<keyword evidence="7" id="KW-1185">Reference proteome</keyword>
<dbReference type="GO" id="GO:0001965">
    <property type="term" value="F:G-protein alpha-subunit binding"/>
    <property type="evidence" value="ECO:0007669"/>
    <property type="project" value="TreeGrafter"/>
</dbReference>
<dbReference type="GO" id="GO:0016020">
    <property type="term" value="C:membrane"/>
    <property type="evidence" value="ECO:0007669"/>
    <property type="project" value="InterPro"/>
</dbReference>
<dbReference type="RefSeq" id="WP_194113508.1">
    <property type="nucleotide sequence ID" value="NZ_JADFFL010000010.1"/>
</dbReference>
<dbReference type="Proteomes" id="UP000622475">
    <property type="component" value="Unassembled WGS sequence"/>
</dbReference>
<protein>
    <submittedName>
        <fullName evidence="6">Gliding motility-associated C-terminal domain-containing protein</fullName>
    </submittedName>
</protein>
<keyword evidence="1 4" id="KW-0732">Signal</keyword>
<evidence type="ECO:0000256" key="4">
    <source>
        <dbReference type="SAM" id="SignalP"/>
    </source>
</evidence>
<dbReference type="PANTHER" id="PTHR46682:SF1">
    <property type="entry name" value="ADHESION G-PROTEIN COUPLED RECEPTOR V1"/>
    <property type="match status" value="1"/>
</dbReference>
<dbReference type="NCBIfam" id="TIGR04131">
    <property type="entry name" value="Bac_Flav_CTERM"/>
    <property type="match status" value="1"/>
</dbReference>
<reference evidence="6" key="1">
    <citation type="submission" date="2020-10" db="EMBL/GenBank/DDBJ databases">
        <title>Mucilaginibacter mali sp. nov., isolated from rhizosphere soil of apple orchard.</title>
        <authorList>
            <person name="Lee J.-S."/>
            <person name="Kim H.S."/>
            <person name="Kim J.-S."/>
        </authorList>
    </citation>
    <scope>NUCLEOTIDE SEQUENCE</scope>
    <source>
        <strain evidence="6">KCTC 22746</strain>
    </source>
</reference>
<dbReference type="InterPro" id="IPR003644">
    <property type="entry name" value="Calx_beta"/>
</dbReference>
<feature type="domain" description="Calx-beta" evidence="5">
    <location>
        <begin position="454"/>
        <end position="533"/>
    </location>
</feature>
<feature type="chain" id="PRO_5036882051" evidence="4">
    <location>
        <begin position="21"/>
        <end position="977"/>
    </location>
</feature>
<dbReference type="PANTHER" id="PTHR46682">
    <property type="entry name" value="ADHESION G-PROTEIN COUPLED RECEPTOR V1"/>
    <property type="match status" value="1"/>
</dbReference>
<evidence type="ECO:0000259" key="5">
    <source>
        <dbReference type="Pfam" id="PF03160"/>
    </source>
</evidence>
<dbReference type="InterPro" id="IPR026919">
    <property type="entry name" value="ADGRV1"/>
</dbReference>
<dbReference type="GO" id="GO:0071277">
    <property type="term" value="P:cellular response to calcium ion"/>
    <property type="evidence" value="ECO:0007669"/>
    <property type="project" value="TreeGrafter"/>
</dbReference>
<evidence type="ECO:0000313" key="6">
    <source>
        <dbReference type="EMBL" id="MBE9664264.1"/>
    </source>
</evidence>
<keyword evidence="2" id="KW-0677">Repeat</keyword>
<dbReference type="EMBL" id="JADFFL010000010">
    <property type="protein sequence ID" value="MBE9664264.1"/>
    <property type="molecule type" value="Genomic_DNA"/>
</dbReference>
<dbReference type="GO" id="GO:0010855">
    <property type="term" value="F:adenylate cyclase inhibitor activity"/>
    <property type="evidence" value="ECO:0007669"/>
    <property type="project" value="TreeGrafter"/>
</dbReference>
<name>A0A929PYK5_9SPHI</name>
<evidence type="ECO:0000256" key="3">
    <source>
        <dbReference type="ARBA" id="ARBA00022837"/>
    </source>
</evidence>